<evidence type="ECO:0000256" key="3">
    <source>
        <dbReference type="ARBA" id="ARBA00022679"/>
    </source>
</evidence>
<evidence type="ECO:0000256" key="1">
    <source>
        <dbReference type="ARBA" id="ARBA00005194"/>
    </source>
</evidence>
<dbReference type="Pfam" id="PF02801">
    <property type="entry name" value="Ketoacyl-synt_C"/>
    <property type="match status" value="1"/>
</dbReference>
<dbReference type="InterPro" id="IPR014030">
    <property type="entry name" value="Ketoacyl_synth_N"/>
</dbReference>
<feature type="domain" description="Ketosynthase family 3 (KS3)" evidence="5">
    <location>
        <begin position="12"/>
        <end position="417"/>
    </location>
</feature>
<dbReference type="UniPathway" id="UPA00094"/>
<protein>
    <submittedName>
        <fullName evidence="6">Beta-ketoacyl-ACP synthase</fullName>
    </submittedName>
</protein>
<dbReference type="InterPro" id="IPR000794">
    <property type="entry name" value="Beta-ketoacyl_synthase"/>
</dbReference>
<dbReference type="CDD" id="cd00834">
    <property type="entry name" value="KAS_I_II"/>
    <property type="match status" value="1"/>
</dbReference>
<dbReference type="Proteomes" id="UP000306973">
    <property type="component" value="Unassembled WGS sequence"/>
</dbReference>
<dbReference type="InterPro" id="IPR020841">
    <property type="entry name" value="PKS_Beta-ketoAc_synthase_dom"/>
</dbReference>
<comment type="similarity">
    <text evidence="2 4">Belongs to the thiolase-like superfamily. Beta-ketoacyl-ACP synthases family.</text>
</comment>
<gene>
    <name evidence="6" type="ORF">FEI13_07525</name>
</gene>
<comment type="caution">
    <text evidence="6">The sequence shown here is derived from an EMBL/GenBank/DDBJ whole genome shotgun (WGS) entry which is preliminary data.</text>
</comment>
<sequence length="419" mass="44692">MTADTLRADGLGRRVVVTGMAGFSPIGNDWAGIRERLTRLDTGIRHIGDWDEYEGLNTRLGAPVEDFTLPPHYHRRALRSMGRGARMATRASELALEEAGLLGEALVGSGRMGIAYGASAGEPDAVADFGNMLINKSTDGLNANSYIRMMAHTAPVNIGVFLGVKGRIHTTSSACTSGSQGIGYAYEAIRFARQTAMIAGGCEELSASEAAVFDTLFATSTRNEAPETSPRPFDAERDGLVIGEGAGTLILEDLEHARARGATIHAELVGFGTNSDGRHVTQPDATMMEAAMRQALDDAGLAPEQIGYVSAHGTATDRGDIAESQATHAVFGGRQPISAFKSFTGHTLGACGALEAWVAIEMMREGWFHGTANLDRLDPKCAELDYLTGAGRRLDCDYVMSNNFAFGGINTSLIFRRWP</sequence>
<dbReference type="PROSITE" id="PS52004">
    <property type="entry name" value="KS3_2"/>
    <property type="match status" value="1"/>
</dbReference>
<dbReference type="GO" id="GO:0006633">
    <property type="term" value="P:fatty acid biosynthetic process"/>
    <property type="evidence" value="ECO:0007669"/>
    <property type="project" value="UniProtKB-UniPathway"/>
</dbReference>
<comment type="pathway">
    <text evidence="1">Lipid metabolism; fatty acid biosynthesis.</text>
</comment>
<evidence type="ECO:0000256" key="4">
    <source>
        <dbReference type="RuleBase" id="RU003694"/>
    </source>
</evidence>
<evidence type="ECO:0000313" key="6">
    <source>
        <dbReference type="EMBL" id="TLF51783.1"/>
    </source>
</evidence>
<dbReference type="GO" id="GO:0004315">
    <property type="term" value="F:3-oxoacyl-[acyl-carrier-protein] synthase activity"/>
    <property type="evidence" value="ECO:0007669"/>
    <property type="project" value="InterPro"/>
</dbReference>
<keyword evidence="3 4" id="KW-0808">Transferase</keyword>
<dbReference type="PROSITE" id="PS00606">
    <property type="entry name" value="KS3_1"/>
    <property type="match status" value="1"/>
</dbReference>
<dbReference type="Gene3D" id="3.40.47.10">
    <property type="match status" value="2"/>
</dbReference>
<dbReference type="InterPro" id="IPR016039">
    <property type="entry name" value="Thiolase-like"/>
</dbReference>
<dbReference type="Pfam" id="PF00109">
    <property type="entry name" value="ketoacyl-synt"/>
    <property type="match status" value="1"/>
</dbReference>
<proteinExistence type="inferred from homology"/>
<dbReference type="GO" id="GO:0005829">
    <property type="term" value="C:cytosol"/>
    <property type="evidence" value="ECO:0007669"/>
    <property type="project" value="TreeGrafter"/>
</dbReference>
<evidence type="ECO:0000256" key="2">
    <source>
        <dbReference type="ARBA" id="ARBA00008467"/>
    </source>
</evidence>
<dbReference type="SUPFAM" id="SSF53901">
    <property type="entry name" value="Thiolase-like"/>
    <property type="match status" value="2"/>
</dbReference>
<dbReference type="InterPro" id="IPR018201">
    <property type="entry name" value="Ketoacyl_synth_AS"/>
</dbReference>
<organism evidence="6 7">
    <name type="scientific">Halomonas urmiana</name>
    <dbReference type="NCBI Taxonomy" id="490901"/>
    <lineage>
        <taxon>Bacteria</taxon>
        <taxon>Pseudomonadati</taxon>
        <taxon>Pseudomonadota</taxon>
        <taxon>Gammaproteobacteria</taxon>
        <taxon>Oceanospirillales</taxon>
        <taxon>Halomonadaceae</taxon>
        <taxon>Halomonas</taxon>
    </lineage>
</organism>
<dbReference type="PANTHER" id="PTHR11712:SF325">
    <property type="entry name" value="3-OXOACYL-(ACYL-CARRIER-PROTEIN) SYNTHASE II FABF"/>
    <property type="match status" value="1"/>
</dbReference>
<accession>A0A5R8MIK2</accession>
<dbReference type="AlphaFoldDB" id="A0A5R8MIK2"/>
<dbReference type="NCBIfam" id="NF006587">
    <property type="entry name" value="PRK09116.1"/>
    <property type="match status" value="1"/>
</dbReference>
<keyword evidence="7" id="KW-1185">Reference proteome</keyword>
<dbReference type="PANTHER" id="PTHR11712">
    <property type="entry name" value="POLYKETIDE SYNTHASE-RELATED"/>
    <property type="match status" value="1"/>
</dbReference>
<dbReference type="SMART" id="SM00825">
    <property type="entry name" value="PKS_KS"/>
    <property type="match status" value="1"/>
</dbReference>
<dbReference type="RefSeq" id="WP_138180931.1">
    <property type="nucleotide sequence ID" value="NZ_VBUI01000009.1"/>
</dbReference>
<dbReference type="InterPro" id="IPR014031">
    <property type="entry name" value="Ketoacyl_synth_C"/>
</dbReference>
<dbReference type="OrthoDB" id="9808669at2"/>
<dbReference type="EMBL" id="VBUI01000009">
    <property type="protein sequence ID" value="TLF51783.1"/>
    <property type="molecule type" value="Genomic_DNA"/>
</dbReference>
<reference evidence="6 7" key="1">
    <citation type="journal article" date="2007" name="Int. J. Syst. Evol. Microbiol.">
        <title>Halomonas saccharevitans sp. nov., Halomonas arcis sp. nov. and Halomonas subterranea sp. nov., halophilic bacteria isolated from hypersaline environments of China.</title>
        <authorList>
            <person name="Xu X.W."/>
            <person name="Wu Y.H."/>
            <person name="Zhou Z."/>
            <person name="Wang C.S."/>
            <person name="Zhou Y.G."/>
            <person name="Zhang H.B."/>
            <person name="Wang Y."/>
            <person name="Wu M."/>
        </authorList>
    </citation>
    <scope>NUCLEOTIDE SEQUENCE [LARGE SCALE GENOMIC DNA]</scope>
    <source>
        <strain evidence="6 7">TBZ3</strain>
    </source>
</reference>
<name>A0A5R8MIK2_9GAMM</name>
<evidence type="ECO:0000259" key="5">
    <source>
        <dbReference type="PROSITE" id="PS52004"/>
    </source>
</evidence>
<evidence type="ECO:0000313" key="7">
    <source>
        <dbReference type="Proteomes" id="UP000306973"/>
    </source>
</evidence>